<evidence type="ECO:0000313" key="6">
    <source>
        <dbReference type="Proteomes" id="UP000199161"/>
    </source>
</evidence>
<organism evidence="5 6">
    <name type="scientific">Natronobacterium haloterrestre</name>
    <name type="common">Halobiforma haloterrestris</name>
    <dbReference type="NCBI Taxonomy" id="148448"/>
    <lineage>
        <taxon>Archaea</taxon>
        <taxon>Methanobacteriati</taxon>
        <taxon>Methanobacteriota</taxon>
        <taxon>Stenosarchaea group</taxon>
        <taxon>Halobacteria</taxon>
        <taxon>Halobacteriales</taxon>
        <taxon>Natrialbaceae</taxon>
        <taxon>Natronobacterium</taxon>
    </lineage>
</organism>
<dbReference type="GO" id="GO:0016887">
    <property type="term" value="F:ATP hydrolysis activity"/>
    <property type="evidence" value="ECO:0007669"/>
    <property type="project" value="InterPro"/>
</dbReference>
<evidence type="ECO:0000313" key="5">
    <source>
        <dbReference type="EMBL" id="SFC15094.1"/>
    </source>
</evidence>
<dbReference type="InterPro" id="IPR050168">
    <property type="entry name" value="AAA_ATPase_domain"/>
</dbReference>
<dbReference type="PANTHER" id="PTHR23077">
    <property type="entry name" value="AAA-FAMILY ATPASE"/>
    <property type="match status" value="1"/>
</dbReference>
<dbReference type="PANTHER" id="PTHR23077:SF171">
    <property type="entry name" value="NUCLEAR VALOSIN-CONTAINING PROTEIN-LIKE"/>
    <property type="match status" value="1"/>
</dbReference>
<dbReference type="RefSeq" id="WP_089787930.1">
    <property type="nucleotide sequence ID" value="NZ_FOKW01000005.1"/>
</dbReference>
<dbReference type="OrthoDB" id="199365at2157"/>
<feature type="domain" description="AAA+ ATPase" evidence="4">
    <location>
        <begin position="250"/>
        <end position="397"/>
    </location>
</feature>
<evidence type="ECO:0000256" key="2">
    <source>
        <dbReference type="ARBA" id="ARBA00022840"/>
    </source>
</evidence>
<dbReference type="InterPro" id="IPR003959">
    <property type="entry name" value="ATPase_AAA_core"/>
</dbReference>
<feature type="region of interest" description="Disordered" evidence="3">
    <location>
        <begin position="173"/>
        <end position="204"/>
    </location>
</feature>
<dbReference type="SUPFAM" id="SSF52540">
    <property type="entry name" value="P-loop containing nucleoside triphosphate hydrolases"/>
    <property type="match status" value="1"/>
</dbReference>
<evidence type="ECO:0000256" key="1">
    <source>
        <dbReference type="ARBA" id="ARBA00022741"/>
    </source>
</evidence>
<dbReference type="CDD" id="cd19481">
    <property type="entry name" value="RecA-like_protease"/>
    <property type="match status" value="1"/>
</dbReference>
<dbReference type="PROSITE" id="PS00674">
    <property type="entry name" value="AAA"/>
    <property type="match status" value="1"/>
</dbReference>
<keyword evidence="6" id="KW-1185">Reference proteome</keyword>
<keyword evidence="1" id="KW-0547">Nucleotide-binding</keyword>
<gene>
    <name evidence="5" type="ORF">SAMN05444422_10525</name>
</gene>
<dbReference type="EMBL" id="FOKW01000005">
    <property type="protein sequence ID" value="SFC15094.1"/>
    <property type="molecule type" value="Genomic_DNA"/>
</dbReference>
<reference evidence="6" key="1">
    <citation type="submission" date="2016-10" db="EMBL/GenBank/DDBJ databases">
        <authorList>
            <person name="Varghese N."/>
            <person name="Submissions S."/>
        </authorList>
    </citation>
    <scope>NUCLEOTIDE SEQUENCE [LARGE SCALE GENOMIC DNA]</scope>
    <source>
        <strain evidence="6">DSM 13078</strain>
    </source>
</reference>
<accession>A0A1I1GTW4</accession>
<evidence type="ECO:0000256" key="3">
    <source>
        <dbReference type="SAM" id="MobiDB-lite"/>
    </source>
</evidence>
<dbReference type="Gene3D" id="1.10.8.60">
    <property type="match status" value="1"/>
</dbReference>
<dbReference type="AlphaFoldDB" id="A0A1I1GTW4"/>
<protein>
    <submittedName>
        <fullName evidence="5">Transitional endoplasmic reticulum ATPase</fullName>
    </submittedName>
</protein>
<name>A0A1I1GTW4_NATHA</name>
<dbReference type="SMART" id="SM00382">
    <property type="entry name" value="AAA"/>
    <property type="match status" value="1"/>
</dbReference>
<dbReference type="Pfam" id="PF00004">
    <property type="entry name" value="AAA"/>
    <property type="match status" value="1"/>
</dbReference>
<dbReference type="Proteomes" id="UP000199161">
    <property type="component" value="Unassembled WGS sequence"/>
</dbReference>
<keyword evidence="2" id="KW-0067">ATP-binding</keyword>
<dbReference type="Gene3D" id="3.40.50.300">
    <property type="entry name" value="P-loop containing nucleotide triphosphate hydrolases"/>
    <property type="match status" value="1"/>
</dbReference>
<dbReference type="GO" id="GO:0005524">
    <property type="term" value="F:ATP binding"/>
    <property type="evidence" value="ECO:0007669"/>
    <property type="project" value="UniProtKB-KW"/>
</dbReference>
<dbReference type="InterPro" id="IPR003960">
    <property type="entry name" value="ATPase_AAA_CS"/>
</dbReference>
<proteinExistence type="predicted"/>
<dbReference type="InterPro" id="IPR027417">
    <property type="entry name" value="P-loop_NTPase"/>
</dbReference>
<feature type="region of interest" description="Disordered" evidence="3">
    <location>
        <begin position="536"/>
        <end position="617"/>
    </location>
</feature>
<sequence length="617" mass="66807">MLNLTPILKRDQPTSRIKIGAKKVGPNTDIVEIRHNDRRAFFYVDPVDDSIVDGIGNKVRMHQNVKTVFGGIDRGKDFLVDPDAAKRDVVECSSAKIHTSEVPPEELEPFLRENDYLLHPMEEVVPKANSDELATFEVAAMEPTGYNTLRVTHNTDLEFIDAGELRELRATRNAASHGPGAPGPGGPEEAAGDEEEVQVSLEPKKPTVSFEEDVAGLPEVKRTAENLLALFDPDVRDEVVERYGDEFASRGNSMLLYGPPGCGKTLISEAIAYEAKYNSNIEDSYGEVKFLEIKGSDVLSKYSGESEKRVEAIFEKAHGIAQEGFAVLFFDEVDTLIPDRGDDSLQRHERSLTNAFLQEMNEIEDNLLVIGATNMPFTIDPAATRRFPIQQFIPQPNEEVMAEVWRKHLSAMSGTEGIDYDRLGEASKGYTPAEIADRVLGSELQREFVESVYQPDREPIEPNTDYFLERLEGTDPKTIRQYVASVRTQIDDLEGYPELRRYVEEQAERLGMRLGPGSGSGSGPSSLETLLEAGVNASGSNAGGDGDGDGDGGDGDGGDSDGGDSDGGDSDESRDGDSSSAVGADGGTDESGTADDGVFEFGADGDTGDDGGGSDGR</sequence>
<dbReference type="InterPro" id="IPR003593">
    <property type="entry name" value="AAA+_ATPase"/>
</dbReference>
<feature type="compositionally biased region" description="Acidic residues" evidence="3">
    <location>
        <begin position="546"/>
        <end position="570"/>
    </location>
</feature>
<evidence type="ECO:0000259" key="4">
    <source>
        <dbReference type="SMART" id="SM00382"/>
    </source>
</evidence>